<proteinExistence type="predicted"/>
<dbReference type="EMBL" id="CP001083">
    <property type="protein sequence ID" value="ACQ53043.1"/>
    <property type="molecule type" value="Genomic_DNA"/>
</dbReference>
<dbReference type="EMBL" id="CP001083">
    <property type="protein sequence ID" value="ACQ51900.1"/>
    <property type="molecule type" value="Genomic_DNA"/>
</dbReference>
<reference evidence="4" key="2">
    <citation type="submission" date="2008-05" db="EMBL/GenBank/DDBJ databases">
        <title>Genome sequence of Clostridium botulinum Ba4 strain 657.</title>
        <authorList>
            <person name="Shrivastava S."/>
            <person name="Brown J.L."/>
            <person name="Bruce D."/>
            <person name="Detter C."/>
            <person name="Munk C."/>
            <person name="Smith L.A."/>
            <person name="Smith T.J."/>
            <person name="Sutton G."/>
            <person name="Brettin T.S."/>
        </authorList>
    </citation>
    <scope>NUCLEOTIDE SEQUENCE [LARGE SCALE GENOMIC DNA]</scope>
    <source>
        <strain evidence="1">657</strain>
        <strain evidence="4">657 / Type Ba4</strain>
    </source>
</reference>
<protein>
    <submittedName>
        <fullName evidence="2">Uncharacterized protein</fullName>
    </submittedName>
</protein>
<dbReference type="RefSeq" id="WP_012047619.1">
    <property type="nucleotide sequence ID" value="NC_012658.1"/>
</dbReference>
<evidence type="ECO:0000313" key="3">
    <source>
        <dbReference type="EMBL" id="ACQ53441.1"/>
    </source>
</evidence>
<evidence type="ECO:0000313" key="2">
    <source>
        <dbReference type="EMBL" id="ACQ53043.1"/>
    </source>
</evidence>
<gene>
    <name evidence="3" type="ordered locus">CLJ_B1375</name>
    <name evidence="1" type="ordered locus">CLJ_B1793</name>
    <name evidence="2" type="ordered locus">CLJ_B1883</name>
</gene>
<dbReference type="KEGG" id="cbi:CLJ_B1793"/>
<accession>A0A3F2ZV37</accession>
<dbReference type="EMBL" id="CP001083">
    <property type="protein sequence ID" value="ACQ53441.1"/>
    <property type="molecule type" value="Genomic_DNA"/>
</dbReference>
<dbReference type="AlphaFoldDB" id="A0A3F2ZV37"/>
<sequence length="54" mass="6573">MLEQKYIPYLIELVKQDKKEIISAYINNDKIPQSKMAERVREKIINDLKELYFK</sequence>
<dbReference type="KEGG" id="cbi:CLJ_B1375"/>
<dbReference type="KEGG" id="cbi:CLJ_B1883"/>
<organism evidence="2 4">
    <name type="scientific">Clostridium botulinum (strain 657 / Type Ba4)</name>
    <dbReference type="NCBI Taxonomy" id="515621"/>
    <lineage>
        <taxon>Bacteria</taxon>
        <taxon>Bacillati</taxon>
        <taxon>Bacillota</taxon>
        <taxon>Clostridia</taxon>
        <taxon>Eubacteriales</taxon>
        <taxon>Clostridiaceae</taxon>
        <taxon>Clostridium</taxon>
    </lineage>
</organism>
<reference evidence="2" key="3">
    <citation type="submission" date="2009-08" db="EMBL/GenBank/DDBJ databases">
        <title>Genome sequence of Clostridium botulinum Ba4 strain 657.</title>
        <authorList>
            <person name="Shrivastava S."/>
            <person name="Brown J.L."/>
            <person name="Bruce D."/>
            <person name="Detter C."/>
            <person name="Munk C."/>
            <person name="Smith L.A."/>
            <person name="Smith T.J."/>
            <person name="Sutton G."/>
            <person name="Brettin T.S."/>
        </authorList>
    </citation>
    <scope>NUCLEOTIDE SEQUENCE</scope>
    <source>
        <strain evidence="2">657</strain>
    </source>
</reference>
<evidence type="ECO:0000313" key="4">
    <source>
        <dbReference type="Proteomes" id="UP000002333"/>
    </source>
</evidence>
<reference evidence="2 4" key="1">
    <citation type="journal article" date="2007" name="PLoS ONE">
        <title>Analysis of the neurotoxin complex genes in Clostridium botulinum A1-A4 and B1 strains: BoNT/A3, /Ba4 and /B1 clusters are located within plasmids.</title>
        <authorList>
            <person name="Smith T.J."/>
            <person name="Hill K.K."/>
            <person name="Foley B.T."/>
            <person name="Detter J.C."/>
            <person name="Munk A.C."/>
            <person name="Bruce D.C."/>
            <person name="Doggett N.A."/>
            <person name="Smith L.A."/>
            <person name="Marks J.D."/>
            <person name="Xie G."/>
            <person name="Brettin T.S."/>
        </authorList>
    </citation>
    <scope>NUCLEOTIDE SEQUENCE [LARGE SCALE GENOMIC DNA]</scope>
    <source>
        <strain evidence="2">657</strain>
        <strain evidence="4">657 / Type Ba4</strain>
    </source>
</reference>
<name>A0A3F2ZV37_CLOB6</name>
<dbReference type="Proteomes" id="UP000002333">
    <property type="component" value="Chromosome"/>
</dbReference>
<dbReference type="GeneID" id="44156900"/>
<evidence type="ECO:0000313" key="1">
    <source>
        <dbReference type="EMBL" id="ACQ51900.1"/>
    </source>
</evidence>